<dbReference type="PROSITE" id="PS51186">
    <property type="entry name" value="GNAT"/>
    <property type="match status" value="1"/>
</dbReference>
<accession>A0ABY9TKK9</accession>
<feature type="domain" description="N-acetyltransferase" evidence="1">
    <location>
        <begin position="1"/>
        <end position="163"/>
    </location>
</feature>
<proteinExistence type="predicted"/>
<dbReference type="Proteomes" id="UP001248581">
    <property type="component" value="Chromosome"/>
</dbReference>
<dbReference type="CDD" id="cd04301">
    <property type="entry name" value="NAT_SF"/>
    <property type="match status" value="1"/>
</dbReference>
<dbReference type="InterPro" id="IPR016181">
    <property type="entry name" value="Acyl_CoA_acyltransferase"/>
</dbReference>
<protein>
    <submittedName>
        <fullName evidence="2">GNAT family N-acetyltransferase</fullName>
    </submittedName>
</protein>
<dbReference type="Pfam" id="PF00583">
    <property type="entry name" value="Acetyltransf_1"/>
    <property type="match status" value="1"/>
</dbReference>
<name>A0ABY9TKK9_9GAMM</name>
<dbReference type="Gene3D" id="3.40.630.30">
    <property type="match status" value="1"/>
</dbReference>
<dbReference type="SUPFAM" id="SSF55729">
    <property type="entry name" value="Acyl-CoA N-acyltransferases (Nat)"/>
    <property type="match status" value="1"/>
</dbReference>
<sequence>MFKLVISTSDIDEVVTVARKIWTEHYTRIIGIEQVEYMLEKFNSKQVITAQIANDNYQYYLITNDSVTVGYIGFQLQANELFLSKIYLLSTERGLGLGKRSMAFIKRVAAENNLSKITLTVNKNNLDTITAYYKLGFVKTGEVCADIGEGFVMDDLLMELQLSE</sequence>
<gene>
    <name evidence="2" type="ORF">RI845_03715</name>
</gene>
<dbReference type="InterPro" id="IPR000182">
    <property type="entry name" value="GNAT_dom"/>
</dbReference>
<evidence type="ECO:0000313" key="2">
    <source>
        <dbReference type="EMBL" id="WNC69267.1"/>
    </source>
</evidence>
<reference evidence="3" key="1">
    <citation type="submission" date="2023-09" db="EMBL/GenBank/DDBJ databases">
        <authorList>
            <person name="Li S."/>
            <person name="Li X."/>
            <person name="Zhang C."/>
            <person name="Zhao Z."/>
        </authorList>
    </citation>
    <scope>NUCLEOTIDE SEQUENCE [LARGE SCALE GENOMIC DNA]</scope>
    <source>
        <strain evidence="3">SQ345</strain>
    </source>
</reference>
<evidence type="ECO:0000313" key="3">
    <source>
        <dbReference type="Proteomes" id="UP001248581"/>
    </source>
</evidence>
<dbReference type="RefSeq" id="WP_348388411.1">
    <property type="nucleotide sequence ID" value="NZ_CP134146.1"/>
</dbReference>
<evidence type="ECO:0000259" key="1">
    <source>
        <dbReference type="PROSITE" id="PS51186"/>
    </source>
</evidence>
<dbReference type="EMBL" id="CP134146">
    <property type="protein sequence ID" value="WNC69267.1"/>
    <property type="molecule type" value="Genomic_DNA"/>
</dbReference>
<organism evidence="2 3">
    <name type="scientific">Thalassotalea nanhaiensis</name>
    <dbReference type="NCBI Taxonomy" id="3065648"/>
    <lineage>
        <taxon>Bacteria</taxon>
        <taxon>Pseudomonadati</taxon>
        <taxon>Pseudomonadota</taxon>
        <taxon>Gammaproteobacteria</taxon>
        <taxon>Alteromonadales</taxon>
        <taxon>Colwelliaceae</taxon>
        <taxon>Thalassotalea</taxon>
    </lineage>
</organism>
<keyword evidence="3" id="KW-1185">Reference proteome</keyword>